<sequence length="669" mass="74441">MAKGQHKIILLLLDLYCLHRHVSVFTVSSPKRQRRGHHWKKTTLWRTRPVVFLQGTKTRRKGVNPTTYRPEHTDVPAKHVPQLASILQFRPREDFGVRAKRISRDAKSLPSLLRPSRLERALLPPLGHLCNGLHKALDYSVVEVVLRHIQLEVGERLNNLIWGSELLSPEQIRRVGNLRALHALWLPRKEYEMTFLASTRDLKWRYQEDQCEACIVSRITGDMETLLDLLWVIRSRATSEFLAKRVSPRLQVWVHAWIRALSGHVAEKTGERIDVDAVIGKVERDARELMGVRTKIHELRKEAFKDITGDMKNCEDGQGEKMKNVHSSSDGEDGDEVGDKVYNLNGWDAELEIINAYAATNSTLALSKGGASAPQYPQDVHPRPNIKKGHATTRPETVSADPATKGKSPYRHDHPHRLPAQESWETAPVESSMYTITSSATASKPDLDLGYNPKSRQSKAGQPYRNGSNASNLMRTEAARCPADTYVNLLDSPPFKSDRPNLPSTTMTTITTVGPAEDLECTSSKEGVIWVLYDKSAEGDDNVDTRADGRSPNLGGRATPSGKAVDLTSTATSFSPLPSAPEYDRVRGRGRGRTHHNPPAPVTTARATERRKKAPRVSSETESSSTSTGLTAATTATATASSTTVWSRSYGSGLAERKELDWFYAGKRN</sequence>
<dbReference type="EMBL" id="JAJGCB010000005">
    <property type="protein sequence ID" value="KAJ8992438.1"/>
    <property type="molecule type" value="Genomic_DNA"/>
</dbReference>
<dbReference type="AlphaFoldDB" id="A0AAN6EWA6"/>
<feature type="region of interest" description="Disordered" evidence="1">
    <location>
        <begin position="539"/>
        <end position="650"/>
    </location>
</feature>
<evidence type="ECO:0000313" key="4">
    <source>
        <dbReference type="Proteomes" id="UP001161757"/>
    </source>
</evidence>
<feature type="chain" id="PRO_5042853583" evidence="2">
    <location>
        <begin position="25"/>
        <end position="669"/>
    </location>
</feature>
<evidence type="ECO:0000313" key="3">
    <source>
        <dbReference type="EMBL" id="KAJ8992438.1"/>
    </source>
</evidence>
<feature type="compositionally biased region" description="Polar residues" evidence="1">
    <location>
        <begin position="454"/>
        <end position="470"/>
    </location>
</feature>
<name>A0AAN6EWA6_EXODE</name>
<gene>
    <name evidence="3" type="ORF">HRR80_003541</name>
</gene>
<protein>
    <submittedName>
        <fullName evidence="3">Uncharacterized protein</fullName>
    </submittedName>
</protein>
<feature type="region of interest" description="Disordered" evidence="1">
    <location>
        <begin position="310"/>
        <end position="337"/>
    </location>
</feature>
<feature type="compositionally biased region" description="Polar residues" evidence="1">
    <location>
        <begin position="432"/>
        <end position="442"/>
    </location>
</feature>
<organism evidence="3 4">
    <name type="scientific">Exophiala dermatitidis</name>
    <name type="common">Black yeast-like fungus</name>
    <name type="synonym">Wangiella dermatitidis</name>
    <dbReference type="NCBI Taxonomy" id="5970"/>
    <lineage>
        <taxon>Eukaryota</taxon>
        <taxon>Fungi</taxon>
        <taxon>Dikarya</taxon>
        <taxon>Ascomycota</taxon>
        <taxon>Pezizomycotina</taxon>
        <taxon>Eurotiomycetes</taxon>
        <taxon>Chaetothyriomycetidae</taxon>
        <taxon>Chaetothyriales</taxon>
        <taxon>Herpotrichiellaceae</taxon>
        <taxon>Exophiala</taxon>
    </lineage>
</organism>
<evidence type="ECO:0000256" key="2">
    <source>
        <dbReference type="SAM" id="SignalP"/>
    </source>
</evidence>
<reference evidence="3" key="1">
    <citation type="submission" date="2023-01" db="EMBL/GenBank/DDBJ databases">
        <title>Exophiala dermititidis isolated from Cystic Fibrosis Patient.</title>
        <authorList>
            <person name="Kurbessoian T."/>
            <person name="Crocker A."/>
            <person name="Murante D."/>
            <person name="Hogan D.A."/>
            <person name="Stajich J.E."/>
        </authorList>
    </citation>
    <scope>NUCLEOTIDE SEQUENCE</scope>
    <source>
        <strain evidence="3">Ex8</strain>
    </source>
</reference>
<proteinExistence type="predicted"/>
<feature type="signal peptide" evidence="2">
    <location>
        <begin position="1"/>
        <end position="24"/>
    </location>
</feature>
<feature type="compositionally biased region" description="Basic and acidic residues" evidence="1">
    <location>
        <begin position="539"/>
        <end position="549"/>
    </location>
</feature>
<feature type="compositionally biased region" description="Polar residues" evidence="1">
    <location>
        <begin position="567"/>
        <end position="576"/>
    </location>
</feature>
<comment type="caution">
    <text evidence="3">The sequence shown here is derived from an EMBL/GenBank/DDBJ whole genome shotgun (WGS) entry which is preliminary data.</text>
</comment>
<evidence type="ECO:0000256" key="1">
    <source>
        <dbReference type="SAM" id="MobiDB-lite"/>
    </source>
</evidence>
<feature type="compositionally biased region" description="Low complexity" evidence="1">
    <location>
        <begin position="618"/>
        <end position="644"/>
    </location>
</feature>
<keyword evidence="2" id="KW-0732">Signal</keyword>
<feature type="region of interest" description="Disordered" evidence="1">
    <location>
        <begin position="367"/>
        <end position="470"/>
    </location>
</feature>
<dbReference type="Proteomes" id="UP001161757">
    <property type="component" value="Unassembled WGS sequence"/>
</dbReference>
<feature type="compositionally biased region" description="Basic and acidic residues" evidence="1">
    <location>
        <begin position="310"/>
        <end position="323"/>
    </location>
</feature>
<accession>A0AAN6EWA6</accession>